<dbReference type="Gene3D" id="1.10.238.10">
    <property type="entry name" value="EF-hand"/>
    <property type="match status" value="1"/>
</dbReference>
<name>A0A6G0WLC5_9STRA</name>
<dbReference type="SUPFAM" id="SSF54001">
    <property type="entry name" value="Cysteine proteinases"/>
    <property type="match status" value="1"/>
</dbReference>
<dbReference type="Proteomes" id="UP000481153">
    <property type="component" value="Unassembled WGS sequence"/>
</dbReference>
<dbReference type="PANTHER" id="PTHR21646">
    <property type="entry name" value="UBIQUITIN CARBOXYL-TERMINAL HYDROLASE"/>
    <property type="match status" value="1"/>
</dbReference>
<dbReference type="VEuPathDB" id="FungiDB:AeMF1_017179"/>
<dbReference type="InterPro" id="IPR001394">
    <property type="entry name" value="Peptidase_C19_UCH"/>
</dbReference>
<evidence type="ECO:0000259" key="1">
    <source>
        <dbReference type="PROSITE" id="PS50222"/>
    </source>
</evidence>
<dbReference type="InterPro" id="IPR011992">
    <property type="entry name" value="EF-hand-dom_pair"/>
</dbReference>
<dbReference type="GO" id="GO:0005509">
    <property type="term" value="F:calcium ion binding"/>
    <property type="evidence" value="ECO:0007669"/>
    <property type="project" value="InterPro"/>
</dbReference>
<dbReference type="PROSITE" id="PS00973">
    <property type="entry name" value="USP_2"/>
    <property type="match status" value="1"/>
</dbReference>
<organism evidence="3 4">
    <name type="scientific">Aphanomyces euteiches</name>
    <dbReference type="NCBI Taxonomy" id="100861"/>
    <lineage>
        <taxon>Eukaryota</taxon>
        <taxon>Sar</taxon>
        <taxon>Stramenopiles</taxon>
        <taxon>Oomycota</taxon>
        <taxon>Saprolegniomycetes</taxon>
        <taxon>Saprolegniales</taxon>
        <taxon>Verrucalvaceae</taxon>
        <taxon>Aphanomyces</taxon>
    </lineage>
</organism>
<dbReference type="InterPro" id="IPR018200">
    <property type="entry name" value="USP_CS"/>
</dbReference>
<dbReference type="InterPro" id="IPR002048">
    <property type="entry name" value="EF_hand_dom"/>
</dbReference>
<sequence length="1292" mass="143939">MWASILGYAEPIVRQSTAESRLGEAETRRATQAFHRASGHGQMTKQVFVFSVLREMLPNFPTLVGDRLFATINIDGTGFLKYKEFIGFVALIKKGTSREQLKLVFRMVDSTETGYVSRKDMRIMLAWVKQANDVAAIASDESTWTPATLESKLFVKNEKLKLDTFRSRMAGLPCKQNALVMWIDALAEAMAFEEHLSLPNTPASISGASRIPLSTAPSAIESAGLRRGISLTPEQLKTFEQEFHQLRDKFNHEAIPKDVIRDAFSPIFPSFILDAVAPPSSTPALRDWIQRLAFAAHPSMLEGLHCLFDLFSSCMTASDLEEMLYFLLPRPAYLIHPDLVIDSSPLPETIALWSDQLVAFCDKTLPAKITFDELCGWLATEQTALLHSIHQLCESVHIHLVVDRPPSVSIQYRLIDAMLSVYSTEAPGSPGQEWLGVDAAWWNRFLAQGVTHNLPLYTESNVPVAKDSPIGAITNGSEHTLWVNRSVWDALCLWYPPAPSARVRVTDAQQALELDPLQIIVQIDEESSPETKAITMVVSRRTPVTIVPALIAAATEGATHPPLSYRCSNETWVPWPTAAGLSTSCVGDLKLVASVDMRFATRKSSSVAANETGQPHVVGLSNLGNSCYMNAVLQCLFHTTLLQDFFTSDEYLYDVNVTNAFGMQGVFAAVYAELAKAMASQRSRPIAPLTFKLAIGKLYPLFQGHMQHDGHEFLSVLLNGLSEDLCRPLQNYALGPSKPYVDLADSNGRADAQVAKEWWTAHVLRDPSIITALFTGQFKSALACPQCGQTSNRFEPFSFLQVPLPQEPLRWLTVYLHATIANSSGKCRGIQKLKLRIATTAGAADLCAAVKEAVPHVAEGTLVAVTVHGHRVHSMIQPKQMLVDITHEIHVVHFSDSDTKDNNPKQWWQCVFRRQRMVPFYFLQPFRVQLFSVPFLVPSQPFNGHALYTWVSEHHHPLASTGLKDKDKSIYFALPAGLPTSSSWPFTLRYVRAADGSACSRCPFTARCIGCPVSTSEDERIVMKPSEMLALDWSLDSNAVVPAEIVPHASYVQFHATPPPAHSLEECIAMLCSNESVDMYCSKCKESVLHTKRLALWSAPPILIVQLKRFQAVSDVHSIKAENAIRFPTSLNVNPFIAGSNPPNQNPCESVQAPTPTKFEWKDGVSVEFPFPTAVCNPEGYSLYGIVCHFGVLGAGHYVAYVQDQTTRWWCVDDMTATIETDLNVAKLMQSAYLLFYQRDDMREVSMEKWFPRQTDGSISVNIDELRKQVHTWQKPGHARTKSKYWLNWSWR</sequence>
<dbReference type="CDD" id="cd02257">
    <property type="entry name" value="Peptidase_C19"/>
    <property type="match status" value="1"/>
</dbReference>
<dbReference type="InterPro" id="IPR028889">
    <property type="entry name" value="USP"/>
</dbReference>
<protein>
    <recommendedName>
        <fullName evidence="5">Ubiquitinyl hydrolase 1</fullName>
    </recommendedName>
</protein>
<evidence type="ECO:0000313" key="3">
    <source>
        <dbReference type="EMBL" id="KAF0728118.1"/>
    </source>
</evidence>
<keyword evidence="4" id="KW-1185">Reference proteome</keyword>
<reference evidence="3 4" key="1">
    <citation type="submission" date="2019-07" db="EMBL/GenBank/DDBJ databases">
        <title>Genomics analysis of Aphanomyces spp. identifies a new class of oomycete effector associated with host adaptation.</title>
        <authorList>
            <person name="Gaulin E."/>
        </authorList>
    </citation>
    <scope>NUCLEOTIDE SEQUENCE [LARGE SCALE GENOMIC DNA]</scope>
    <source>
        <strain evidence="3 4">ATCC 201684</strain>
    </source>
</reference>
<dbReference type="Gene3D" id="3.90.70.10">
    <property type="entry name" value="Cysteine proteinases"/>
    <property type="match status" value="2"/>
</dbReference>
<dbReference type="GO" id="GO:0004843">
    <property type="term" value="F:cysteine-type deubiquitinase activity"/>
    <property type="evidence" value="ECO:0007669"/>
    <property type="project" value="InterPro"/>
</dbReference>
<dbReference type="InterPro" id="IPR050185">
    <property type="entry name" value="Ub_carboxyl-term_hydrolase"/>
</dbReference>
<dbReference type="SUPFAM" id="SSF47473">
    <property type="entry name" value="EF-hand"/>
    <property type="match status" value="1"/>
</dbReference>
<evidence type="ECO:0000313" key="4">
    <source>
        <dbReference type="Proteomes" id="UP000481153"/>
    </source>
</evidence>
<dbReference type="EMBL" id="VJMJ01000181">
    <property type="protein sequence ID" value="KAF0728118.1"/>
    <property type="molecule type" value="Genomic_DNA"/>
</dbReference>
<dbReference type="Pfam" id="PF00443">
    <property type="entry name" value="UCH"/>
    <property type="match status" value="1"/>
</dbReference>
<feature type="domain" description="USP" evidence="2">
    <location>
        <begin position="618"/>
        <end position="1240"/>
    </location>
</feature>
<gene>
    <name evidence="3" type="ORF">Ae201684_013945</name>
</gene>
<evidence type="ECO:0000259" key="2">
    <source>
        <dbReference type="PROSITE" id="PS50235"/>
    </source>
</evidence>
<dbReference type="InterPro" id="IPR038765">
    <property type="entry name" value="Papain-like_cys_pep_sf"/>
</dbReference>
<evidence type="ECO:0008006" key="5">
    <source>
        <dbReference type="Google" id="ProtNLM"/>
    </source>
</evidence>
<dbReference type="PROSITE" id="PS50235">
    <property type="entry name" value="USP_3"/>
    <property type="match status" value="1"/>
</dbReference>
<dbReference type="PROSITE" id="PS50222">
    <property type="entry name" value="EF_HAND_2"/>
    <property type="match status" value="1"/>
</dbReference>
<dbReference type="PANTHER" id="PTHR21646:SF76">
    <property type="entry name" value="UBIQUITIN CARBOXYL-TERMINAL HYDROLASE 32"/>
    <property type="match status" value="1"/>
</dbReference>
<comment type="caution">
    <text evidence="3">The sequence shown here is derived from an EMBL/GenBank/DDBJ whole genome shotgun (WGS) entry which is preliminary data.</text>
</comment>
<dbReference type="PROSITE" id="PS00972">
    <property type="entry name" value="USP_1"/>
    <property type="match status" value="1"/>
</dbReference>
<dbReference type="GO" id="GO:0016579">
    <property type="term" value="P:protein deubiquitination"/>
    <property type="evidence" value="ECO:0007669"/>
    <property type="project" value="InterPro"/>
</dbReference>
<feature type="domain" description="EF-hand" evidence="1">
    <location>
        <begin position="96"/>
        <end position="131"/>
    </location>
</feature>
<accession>A0A6G0WLC5</accession>
<proteinExistence type="predicted"/>